<evidence type="ECO:0000313" key="2">
    <source>
        <dbReference type="Proteomes" id="UP000230002"/>
    </source>
</evidence>
<gene>
    <name evidence="1" type="ORF">GSI_13290</name>
</gene>
<reference evidence="1 2" key="1">
    <citation type="journal article" date="2015" name="Sci. Rep.">
        <title>Chromosome-level genome map provides insights into diverse defense mechanisms in the medicinal fungus Ganoderma sinense.</title>
        <authorList>
            <person name="Zhu Y."/>
            <person name="Xu J."/>
            <person name="Sun C."/>
            <person name="Zhou S."/>
            <person name="Xu H."/>
            <person name="Nelson D.R."/>
            <person name="Qian J."/>
            <person name="Song J."/>
            <person name="Luo H."/>
            <person name="Xiang L."/>
            <person name="Li Y."/>
            <person name="Xu Z."/>
            <person name="Ji A."/>
            <person name="Wang L."/>
            <person name="Lu S."/>
            <person name="Hayward A."/>
            <person name="Sun W."/>
            <person name="Li X."/>
            <person name="Schwartz D.C."/>
            <person name="Wang Y."/>
            <person name="Chen S."/>
        </authorList>
    </citation>
    <scope>NUCLEOTIDE SEQUENCE [LARGE SCALE GENOMIC DNA]</scope>
    <source>
        <strain evidence="1 2">ZZ0214-1</strain>
    </source>
</reference>
<protein>
    <submittedName>
        <fullName evidence="1">Uncharacterized protein</fullName>
    </submittedName>
</protein>
<keyword evidence="2" id="KW-1185">Reference proteome</keyword>
<accession>A0A2G8RV58</accession>
<dbReference type="Proteomes" id="UP000230002">
    <property type="component" value="Unassembled WGS sequence"/>
</dbReference>
<proteinExistence type="predicted"/>
<sequence length="129" mass="13885">MKVKLTFVLAEARRVADRRVAARAVDFVSLSLAGSISAASTFSSSSSSTSSFVRILRGSSVVGDTITDAPRRAPVTVAPRRGRGSMKLRERGVLRRELARPRVEVALHRVDLALDLGDARLRGALDPSE</sequence>
<name>A0A2G8RV58_9APHY</name>
<comment type="caution">
    <text evidence="1">The sequence shown here is derived from an EMBL/GenBank/DDBJ whole genome shotgun (WGS) entry which is preliminary data.</text>
</comment>
<organism evidence="1 2">
    <name type="scientific">Ganoderma sinense ZZ0214-1</name>
    <dbReference type="NCBI Taxonomy" id="1077348"/>
    <lineage>
        <taxon>Eukaryota</taxon>
        <taxon>Fungi</taxon>
        <taxon>Dikarya</taxon>
        <taxon>Basidiomycota</taxon>
        <taxon>Agaricomycotina</taxon>
        <taxon>Agaricomycetes</taxon>
        <taxon>Polyporales</taxon>
        <taxon>Polyporaceae</taxon>
        <taxon>Ganoderma</taxon>
    </lineage>
</organism>
<dbReference type="AlphaFoldDB" id="A0A2G8RV58"/>
<dbReference type="EMBL" id="AYKW01000056">
    <property type="protein sequence ID" value="PIL25400.1"/>
    <property type="molecule type" value="Genomic_DNA"/>
</dbReference>
<evidence type="ECO:0000313" key="1">
    <source>
        <dbReference type="EMBL" id="PIL25400.1"/>
    </source>
</evidence>